<dbReference type="InterPro" id="IPR014729">
    <property type="entry name" value="Rossmann-like_a/b/a_fold"/>
</dbReference>
<dbReference type="AlphaFoldDB" id="A0A836C2W5"/>
<evidence type="ECO:0008006" key="3">
    <source>
        <dbReference type="Google" id="ProtNLM"/>
    </source>
</evidence>
<proteinExistence type="predicted"/>
<dbReference type="Proteomes" id="UP000612055">
    <property type="component" value="Unassembled WGS sequence"/>
</dbReference>
<evidence type="ECO:0000313" key="1">
    <source>
        <dbReference type="EMBL" id="KAG2498461.1"/>
    </source>
</evidence>
<keyword evidence="2" id="KW-1185">Reference proteome</keyword>
<accession>A0A836C2W5</accession>
<dbReference type="OrthoDB" id="843225at2759"/>
<dbReference type="EMBL" id="JAEHOE010000010">
    <property type="protein sequence ID" value="KAG2498461.1"/>
    <property type="molecule type" value="Genomic_DNA"/>
</dbReference>
<evidence type="ECO:0000313" key="2">
    <source>
        <dbReference type="Proteomes" id="UP000612055"/>
    </source>
</evidence>
<organism evidence="1 2">
    <name type="scientific">Edaphochlamys debaryana</name>
    <dbReference type="NCBI Taxonomy" id="47281"/>
    <lineage>
        <taxon>Eukaryota</taxon>
        <taxon>Viridiplantae</taxon>
        <taxon>Chlorophyta</taxon>
        <taxon>core chlorophytes</taxon>
        <taxon>Chlorophyceae</taxon>
        <taxon>CS clade</taxon>
        <taxon>Chlamydomonadales</taxon>
        <taxon>Chlamydomonadales incertae sedis</taxon>
        <taxon>Edaphochlamys</taxon>
    </lineage>
</organism>
<comment type="caution">
    <text evidence="1">The sequence shown here is derived from an EMBL/GenBank/DDBJ whole genome shotgun (WGS) entry which is preliminary data.</text>
</comment>
<gene>
    <name evidence="1" type="ORF">HYH03_003715</name>
</gene>
<name>A0A836C2W5_9CHLO</name>
<protein>
    <recommendedName>
        <fullName evidence="3">UspA domain-containing protein</fullName>
    </recommendedName>
</protein>
<sequence>MHEFYRHGDTFHLVHVARIIAPQLTIHHQYHASYSIPDPKPPMDERAYVDNLREEIREKFQQPLDAAGIPSTVHLFVDTDNAPASAVCETLFKVAEQVNAAIIILAAHSKVEEGAQDPWGTYLGSVAEYATRANQSRPVMVIRHYSPPLVMHVSRSHGVLGAAAAGSTGGMAPAPAGVA</sequence>
<dbReference type="Gene3D" id="3.40.50.620">
    <property type="entry name" value="HUPs"/>
    <property type="match status" value="1"/>
</dbReference>
<reference evidence="1" key="1">
    <citation type="journal article" date="2020" name="bioRxiv">
        <title>Comparative genomics of Chlamydomonas.</title>
        <authorList>
            <person name="Craig R.J."/>
            <person name="Hasan A.R."/>
            <person name="Ness R.W."/>
            <person name="Keightley P.D."/>
        </authorList>
    </citation>
    <scope>NUCLEOTIDE SEQUENCE</scope>
    <source>
        <strain evidence="1">CCAP 11/70</strain>
    </source>
</reference>
<dbReference type="SUPFAM" id="SSF52402">
    <property type="entry name" value="Adenine nucleotide alpha hydrolases-like"/>
    <property type="match status" value="1"/>
</dbReference>